<evidence type="ECO:0000259" key="5">
    <source>
        <dbReference type="PROSITE" id="PS51935"/>
    </source>
</evidence>
<dbReference type="InterPro" id="IPR000064">
    <property type="entry name" value="NLP_P60_dom"/>
</dbReference>
<dbReference type="SUPFAM" id="SSF54001">
    <property type="entry name" value="Cysteine proteinases"/>
    <property type="match status" value="1"/>
</dbReference>
<organism evidence="6 7">
    <name type="scientific">Cytobacillus firmus</name>
    <name type="common">Bacillus firmus</name>
    <dbReference type="NCBI Taxonomy" id="1399"/>
    <lineage>
        <taxon>Bacteria</taxon>
        <taxon>Bacillati</taxon>
        <taxon>Bacillota</taxon>
        <taxon>Bacilli</taxon>
        <taxon>Bacillales</taxon>
        <taxon>Bacillaceae</taxon>
        <taxon>Cytobacillus</taxon>
    </lineage>
</organism>
<evidence type="ECO:0000256" key="1">
    <source>
        <dbReference type="ARBA" id="ARBA00007074"/>
    </source>
</evidence>
<dbReference type="PANTHER" id="PTHR47053:SF1">
    <property type="entry name" value="MUREIN DD-ENDOPEPTIDASE MEPH-RELATED"/>
    <property type="match status" value="1"/>
</dbReference>
<dbReference type="RefSeq" id="WP_417926513.1">
    <property type="nucleotide sequence ID" value="NZ_JBALQM010000272.1"/>
</dbReference>
<dbReference type="GO" id="GO:0006508">
    <property type="term" value="P:proteolysis"/>
    <property type="evidence" value="ECO:0007669"/>
    <property type="project" value="UniProtKB-KW"/>
</dbReference>
<gene>
    <name evidence="6" type="ORF">KIS1582_0971</name>
</gene>
<dbReference type="Gene3D" id="3.90.1720.10">
    <property type="entry name" value="endopeptidase domain like (from Nostoc punctiforme)"/>
    <property type="match status" value="1"/>
</dbReference>
<dbReference type="PANTHER" id="PTHR47053">
    <property type="entry name" value="MUREIN DD-ENDOPEPTIDASE MEPH-RELATED"/>
    <property type="match status" value="1"/>
</dbReference>
<evidence type="ECO:0000313" key="6">
    <source>
        <dbReference type="EMBL" id="KAF0825184.1"/>
    </source>
</evidence>
<dbReference type="PROSITE" id="PS51935">
    <property type="entry name" value="NLPC_P60"/>
    <property type="match status" value="1"/>
</dbReference>
<evidence type="ECO:0000256" key="3">
    <source>
        <dbReference type="ARBA" id="ARBA00022801"/>
    </source>
</evidence>
<keyword evidence="4" id="KW-0788">Thiol protease</keyword>
<evidence type="ECO:0000256" key="4">
    <source>
        <dbReference type="ARBA" id="ARBA00022807"/>
    </source>
</evidence>
<evidence type="ECO:0000256" key="2">
    <source>
        <dbReference type="ARBA" id="ARBA00022670"/>
    </source>
</evidence>
<dbReference type="GO" id="GO:0008234">
    <property type="term" value="F:cysteine-type peptidase activity"/>
    <property type="evidence" value="ECO:0007669"/>
    <property type="project" value="UniProtKB-KW"/>
</dbReference>
<protein>
    <recommendedName>
        <fullName evidence="5">NlpC/P60 domain-containing protein</fullName>
    </recommendedName>
</protein>
<comment type="similarity">
    <text evidence="1">Belongs to the peptidase C40 family.</text>
</comment>
<dbReference type="InterPro" id="IPR051202">
    <property type="entry name" value="Peptidase_C40"/>
</dbReference>
<keyword evidence="2" id="KW-0645">Protease</keyword>
<dbReference type="Proteomes" id="UP000465778">
    <property type="component" value="Unassembled WGS sequence"/>
</dbReference>
<sequence>MRKVIWHYNHADWYVDKVIAQAEVYKNSMNVNKDGEINITPGADNDVTTIGNRWINNSVYVFGGGRNQNDIKMGRFDCSSFVHWAFSQVGVKLGELTSVSTETLKHLGTAIKVEDMQPGDLVFFDTYKKDGYVGIYLGDGNFIGAQSFTGVAIANMNDGYWKEKFNHRVKRIDYVKK</sequence>
<feature type="domain" description="NlpC/P60" evidence="5">
    <location>
        <begin position="41"/>
        <end position="172"/>
    </location>
</feature>
<proteinExistence type="inferred from homology"/>
<keyword evidence="3" id="KW-0378">Hydrolase</keyword>
<dbReference type="InterPro" id="IPR038765">
    <property type="entry name" value="Papain-like_cys_pep_sf"/>
</dbReference>
<dbReference type="AlphaFoldDB" id="A0A800NE29"/>
<accession>A0A800NE29</accession>
<dbReference type="Pfam" id="PF00877">
    <property type="entry name" value="NLPC_P60"/>
    <property type="match status" value="1"/>
</dbReference>
<name>A0A800NE29_CYTFI</name>
<reference evidence="6 7" key="1">
    <citation type="journal article" date="2020" name="G3 (Bethesda)">
        <title>Whole Genome Sequencing and Comparative Genomics of Two Nematicidal Bacillus Strains Reveals a Wide Range of Possible Virulence Factors.</title>
        <authorList>
            <person name="Susic N."/>
            <person name="Janezic S."/>
            <person name="Rupnik M."/>
            <person name="Geric Stare B."/>
        </authorList>
    </citation>
    <scope>NUCLEOTIDE SEQUENCE [LARGE SCALE GENOMIC DNA]</scope>
    <source>
        <strain evidence="6 7">I-1582</strain>
    </source>
</reference>
<comment type="caution">
    <text evidence="6">The sequence shown here is derived from an EMBL/GenBank/DDBJ whole genome shotgun (WGS) entry which is preliminary data.</text>
</comment>
<dbReference type="EMBL" id="VDEM01000006">
    <property type="protein sequence ID" value="KAF0825184.1"/>
    <property type="molecule type" value="Genomic_DNA"/>
</dbReference>
<evidence type="ECO:0000313" key="7">
    <source>
        <dbReference type="Proteomes" id="UP000465778"/>
    </source>
</evidence>